<dbReference type="EMBL" id="JAYESG010000003">
    <property type="protein sequence ID" value="MEA3517516.1"/>
    <property type="molecule type" value="Genomic_DNA"/>
</dbReference>
<gene>
    <name evidence="1" type="ORF">U8465_10320</name>
</gene>
<protein>
    <submittedName>
        <fullName evidence="1">PepSY domain-containing protein</fullName>
    </submittedName>
</protein>
<evidence type="ECO:0000313" key="1">
    <source>
        <dbReference type="EMBL" id="MEA3517516.1"/>
    </source>
</evidence>
<sequence length="462" mass="50420">MSTITAAEPEQHAASGVSLYRAIWRWHFFAGLLVIPFMLNLAVTGSLYLFKDEINSTVFAHRYIVQPAGQALPAERVAAIAAAAVPGSTATAYKDPAGPERSAIVTLSGDAGAMLVFVNPYDGKVLDVVGSTDEFNYVVKRIHSLAYFGKAANRLIEIAGGFAMVLVATGIYLWWPRRQTGGVVSVRGTPGRRVFWRDLHAVTGAFAGLLIFFLAITGMPWSGYWGANANAWLTEHGLGYPVQLWDDVPKSQKVTEDILPKSGWIVEKAPVPLSDIAAAQSAKPIGLDRAVEIARRLGMAPGFDMAIPSDETGVYTASLYPDDLADERTIHIDQYSGKPLIDIGFGQYPLLGKAIEWSINVHQGQEWGRFNQLLMLATCLAIVLSCVTAVVMWWKRRPAGRLGVPPMPPRRSVYHGLWVITAIFAVAFPTSGLAIVVMIAFDQIVVRFVPIETRSRLKGTKR</sequence>
<evidence type="ECO:0000313" key="2">
    <source>
        <dbReference type="Proteomes" id="UP001304050"/>
    </source>
</evidence>
<reference evidence="1" key="1">
    <citation type="submission" date="2023-12" db="EMBL/GenBank/DDBJ databases">
        <title>Diversity of Rhizobium in root nodule of phaseolus vulgaris.</title>
        <authorList>
            <person name="Wang H."/>
        </authorList>
    </citation>
    <scope>NUCLEOTIDE SEQUENCE</scope>
    <source>
        <strain evidence="1">MJ31</strain>
    </source>
</reference>
<keyword evidence="2" id="KW-1185">Reference proteome</keyword>
<dbReference type="Proteomes" id="UP001304050">
    <property type="component" value="Unassembled WGS sequence"/>
</dbReference>
<name>A0ACC6MXM8_9HYPH</name>
<organism evidence="1 2">
    <name type="scientific">Rhizobium mulingense</name>
    <dbReference type="NCBI Taxonomy" id="3031128"/>
    <lineage>
        <taxon>Bacteria</taxon>
        <taxon>Pseudomonadati</taxon>
        <taxon>Pseudomonadota</taxon>
        <taxon>Alphaproteobacteria</taxon>
        <taxon>Hyphomicrobiales</taxon>
        <taxon>Rhizobiaceae</taxon>
        <taxon>Rhizobium/Agrobacterium group</taxon>
        <taxon>Rhizobium</taxon>
    </lineage>
</organism>
<comment type="caution">
    <text evidence="1">The sequence shown here is derived from an EMBL/GenBank/DDBJ whole genome shotgun (WGS) entry which is preliminary data.</text>
</comment>
<accession>A0ACC6MXM8</accession>
<proteinExistence type="predicted"/>